<feature type="transmembrane region" description="Helical" evidence="6">
    <location>
        <begin position="155"/>
        <end position="173"/>
    </location>
</feature>
<comment type="caution">
    <text evidence="7">The sequence shown here is derived from an EMBL/GenBank/DDBJ whole genome shotgun (WGS) entry which is preliminary data.</text>
</comment>
<gene>
    <name evidence="7" type="ORF">FHR70_004602</name>
</gene>
<evidence type="ECO:0000256" key="5">
    <source>
        <dbReference type="ARBA" id="ARBA00023136"/>
    </source>
</evidence>
<dbReference type="Pfam" id="PF01594">
    <property type="entry name" value="AI-2E_transport"/>
    <property type="match status" value="1"/>
</dbReference>
<dbReference type="Proteomes" id="UP000532010">
    <property type="component" value="Unassembled WGS sequence"/>
</dbReference>
<feature type="transmembrane region" description="Helical" evidence="6">
    <location>
        <begin position="212"/>
        <end position="233"/>
    </location>
</feature>
<comment type="similarity">
    <text evidence="2">Belongs to the autoinducer-2 exporter (AI-2E) (TC 2.A.86) family.</text>
</comment>
<feature type="transmembrane region" description="Helical" evidence="6">
    <location>
        <begin position="39"/>
        <end position="58"/>
    </location>
</feature>
<dbReference type="GO" id="GO:0016020">
    <property type="term" value="C:membrane"/>
    <property type="evidence" value="ECO:0007669"/>
    <property type="project" value="UniProtKB-SubCell"/>
</dbReference>
<feature type="transmembrane region" description="Helical" evidence="6">
    <location>
        <begin position="271"/>
        <end position="290"/>
    </location>
</feature>
<organism evidence="7 8">
    <name type="scientific">Microvirga lupini</name>
    <dbReference type="NCBI Taxonomy" id="420324"/>
    <lineage>
        <taxon>Bacteria</taxon>
        <taxon>Pseudomonadati</taxon>
        <taxon>Pseudomonadota</taxon>
        <taxon>Alphaproteobacteria</taxon>
        <taxon>Hyphomicrobiales</taxon>
        <taxon>Methylobacteriaceae</taxon>
        <taxon>Microvirga</taxon>
    </lineage>
</organism>
<dbReference type="PANTHER" id="PTHR21716">
    <property type="entry name" value="TRANSMEMBRANE PROTEIN"/>
    <property type="match status" value="1"/>
</dbReference>
<reference evidence="7 8" key="1">
    <citation type="submission" date="2020-08" db="EMBL/GenBank/DDBJ databases">
        <title>The Agave Microbiome: Exploring the role of microbial communities in plant adaptations to desert environments.</title>
        <authorList>
            <person name="Partida-Martinez L.P."/>
        </authorList>
    </citation>
    <scope>NUCLEOTIDE SEQUENCE [LARGE SCALE GENOMIC DNA]</scope>
    <source>
        <strain evidence="7 8">AT3.9</strain>
    </source>
</reference>
<evidence type="ECO:0000313" key="7">
    <source>
        <dbReference type="EMBL" id="MBB3021501.1"/>
    </source>
</evidence>
<keyword evidence="5 6" id="KW-0472">Membrane</keyword>
<evidence type="ECO:0000313" key="8">
    <source>
        <dbReference type="Proteomes" id="UP000532010"/>
    </source>
</evidence>
<dbReference type="AlphaFoldDB" id="A0A7W4YYU6"/>
<evidence type="ECO:0000256" key="4">
    <source>
        <dbReference type="ARBA" id="ARBA00022989"/>
    </source>
</evidence>
<evidence type="ECO:0000256" key="3">
    <source>
        <dbReference type="ARBA" id="ARBA00022692"/>
    </source>
</evidence>
<dbReference type="InterPro" id="IPR002549">
    <property type="entry name" value="AI-2E-like"/>
</dbReference>
<keyword evidence="8" id="KW-1185">Reference proteome</keyword>
<dbReference type="PANTHER" id="PTHR21716:SF64">
    <property type="entry name" value="AI-2 TRANSPORT PROTEIN TQSA"/>
    <property type="match status" value="1"/>
</dbReference>
<evidence type="ECO:0000256" key="1">
    <source>
        <dbReference type="ARBA" id="ARBA00004141"/>
    </source>
</evidence>
<protein>
    <submittedName>
        <fullName evidence="7">Putative PurR-regulated permease PerM</fullName>
    </submittedName>
</protein>
<feature type="transmembrane region" description="Helical" evidence="6">
    <location>
        <begin position="245"/>
        <end position="264"/>
    </location>
</feature>
<dbReference type="GO" id="GO:0055085">
    <property type="term" value="P:transmembrane transport"/>
    <property type="evidence" value="ECO:0007669"/>
    <property type="project" value="TreeGrafter"/>
</dbReference>
<dbReference type="EMBL" id="JACHWB010000011">
    <property type="protein sequence ID" value="MBB3021501.1"/>
    <property type="molecule type" value="Genomic_DNA"/>
</dbReference>
<sequence>MDRPRFPFGSSVHAGSAAGVARWAWVAVATVIILGAVSIAKAVVAPVAFALFLIAQVWPLQSRLQVRISALPALAVSFLVLMVAFGSLASLVLWASSRVGRWIIANLGRFEALYDQAAAWLDGHGVAVAGLWAEHLNAGWIVGVVRGLTGQANTILSFWLLVLVYVILGLLEVESTARKVQALPNRNAAHVLYAGTAQAADKIRRYMVVRTLMSVLTGLLVWAVAVLFGLPLAAEWGVIGFTLNYIPFIGPFIATLLPTLLAVVQYETWQAVIAIFVCLNVIQFVVGNYVEPRLSGRALSLSPFAVLLSVFLWTYLWGLSGTFIGVPITVTALAFCAQSPSTHWLAVLLGSPDGTVSGTHAGDAPKREDSGPKP</sequence>
<feature type="transmembrane region" description="Helical" evidence="6">
    <location>
        <begin position="70"/>
        <end position="95"/>
    </location>
</feature>
<feature type="transmembrane region" description="Helical" evidence="6">
    <location>
        <begin position="310"/>
        <end position="335"/>
    </location>
</feature>
<keyword evidence="4 6" id="KW-1133">Transmembrane helix</keyword>
<name>A0A7W4YYU6_9HYPH</name>
<comment type="subcellular location">
    <subcellularLocation>
        <location evidence="1">Membrane</location>
        <topology evidence="1">Multi-pass membrane protein</topology>
    </subcellularLocation>
</comment>
<evidence type="ECO:0000256" key="2">
    <source>
        <dbReference type="ARBA" id="ARBA00009773"/>
    </source>
</evidence>
<accession>A0A7W4YYU6</accession>
<keyword evidence="3 6" id="KW-0812">Transmembrane</keyword>
<proteinExistence type="inferred from homology"/>
<evidence type="ECO:0000256" key="6">
    <source>
        <dbReference type="SAM" id="Phobius"/>
    </source>
</evidence>